<sequence length="137" mass="15543">MSRRCTLRILHSASDSRAPNRSQRVTVSQVSTSRPLRLTDLCRSEFDLSPSTSLHNDAKFEGLQRLLHLFRVDVATAGSAVHSAASRAADSRSLTRQLTQVVRFHALNRLTYLHFILRCHEATALSHGHDHNHRRRL</sequence>
<name>A0A0C3E6P5_9AGAM</name>
<gene>
    <name evidence="1" type="ORF">SCLCIDRAFT_954669</name>
</gene>
<proteinExistence type="predicted"/>
<reference evidence="1 2" key="1">
    <citation type="submission" date="2014-04" db="EMBL/GenBank/DDBJ databases">
        <authorList>
            <consortium name="DOE Joint Genome Institute"/>
            <person name="Kuo A."/>
            <person name="Kohler A."/>
            <person name="Nagy L.G."/>
            <person name="Floudas D."/>
            <person name="Copeland A."/>
            <person name="Barry K.W."/>
            <person name="Cichocki N."/>
            <person name="Veneault-Fourrey C."/>
            <person name="LaButti K."/>
            <person name="Lindquist E.A."/>
            <person name="Lipzen A."/>
            <person name="Lundell T."/>
            <person name="Morin E."/>
            <person name="Murat C."/>
            <person name="Sun H."/>
            <person name="Tunlid A."/>
            <person name="Henrissat B."/>
            <person name="Grigoriev I.V."/>
            <person name="Hibbett D.S."/>
            <person name="Martin F."/>
            <person name="Nordberg H.P."/>
            <person name="Cantor M.N."/>
            <person name="Hua S.X."/>
        </authorList>
    </citation>
    <scope>NUCLEOTIDE SEQUENCE [LARGE SCALE GENOMIC DNA]</scope>
    <source>
        <strain evidence="1 2">Foug A</strain>
    </source>
</reference>
<protein>
    <submittedName>
        <fullName evidence="1">Uncharacterized protein</fullName>
    </submittedName>
</protein>
<dbReference type="EMBL" id="KN822009">
    <property type="protein sequence ID" value="KIM68470.1"/>
    <property type="molecule type" value="Genomic_DNA"/>
</dbReference>
<keyword evidence="2" id="KW-1185">Reference proteome</keyword>
<dbReference type="Proteomes" id="UP000053989">
    <property type="component" value="Unassembled WGS sequence"/>
</dbReference>
<dbReference type="AlphaFoldDB" id="A0A0C3E6P5"/>
<dbReference type="InParanoid" id="A0A0C3E6P5"/>
<evidence type="ECO:0000313" key="1">
    <source>
        <dbReference type="EMBL" id="KIM68470.1"/>
    </source>
</evidence>
<accession>A0A0C3E6P5</accession>
<organism evidence="1 2">
    <name type="scientific">Scleroderma citrinum Foug A</name>
    <dbReference type="NCBI Taxonomy" id="1036808"/>
    <lineage>
        <taxon>Eukaryota</taxon>
        <taxon>Fungi</taxon>
        <taxon>Dikarya</taxon>
        <taxon>Basidiomycota</taxon>
        <taxon>Agaricomycotina</taxon>
        <taxon>Agaricomycetes</taxon>
        <taxon>Agaricomycetidae</taxon>
        <taxon>Boletales</taxon>
        <taxon>Sclerodermatineae</taxon>
        <taxon>Sclerodermataceae</taxon>
        <taxon>Scleroderma</taxon>
    </lineage>
</organism>
<dbReference type="HOGENOM" id="CLU_1866332_0_0_1"/>
<reference evidence="2" key="2">
    <citation type="submission" date="2015-01" db="EMBL/GenBank/DDBJ databases">
        <title>Evolutionary Origins and Diversification of the Mycorrhizal Mutualists.</title>
        <authorList>
            <consortium name="DOE Joint Genome Institute"/>
            <consortium name="Mycorrhizal Genomics Consortium"/>
            <person name="Kohler A."/>
            <person name="Kuo A."/>
            <person name="Nagy L.G."/>
            <person name="Floudas D."/>
            <person name="Copeland A."/>
            <person name="Barry K.W."/>
            <person name="Cichocki N."/>
            <person name="Veneault-Fourrey C."/>
            <person name="LaButti K."/>
            <person name="Lindquist E.A."/>
            <person name="Lipzen A."/>
            <person name="Lundell T."/>
            <person name="Morin E."/>
            <person name="Murat C."/>
            <person name="Riley R."/>
            <person name="Ohm R."/>
            <person name="Sun H."/>
            <person name="Tunlid A."/>
            <person name="Henrissat B."/>
            <person name="Grigoriev I.V."/>
            <person name="Hibbett D.S."/>
            <person name="Martin F."/>
        </authorList>
    </citation>
    <scope>NUCLEOTIDE SEQUENCE [LARGE SCALE GENOMIC DNA]</scope>
    <source>
        <strain evidence="2">Foug A</strain>
    </source>
</reference>
<evidence type="ECO:0000313" key="2">
    <source>
        <dbReference type="Proteomes" id="UP000053989"/>
    </source>
</evidence>